<name>A0ABN8NEU7_9CNID</name>
<accession>A0ABN8NEU7</accession>
<comment type="caution">
    <text evidence="1">The sequence shown here is derived from an EMBL/GenBank/DDBJ whole genome shotgun (WGS) entry which is preliminary data.</text>
</comment>
<gene>
    <name evidence="1" type="ORF">PLOB_00013634</name>
</gene>
<organism evidence="1 2">
    <name type="scientific">Porites lobata</name>
    <dbReference type="NCBI Taxonomy" id="104759"/>
    <lineage>
        <taxon>Eukaryota</taxon>
        <taxon>Metazoa</taxon>
        <taxon>Cnidaria</taxon>
        <taxon>Anthozoa</taxon>
        <taxon>Hexacorallia</taxon>
        <taxon>Scleractinia</taxon>
        <taxon>Fungiina</taxon>
        <taxon>Poritidae</taxon>
        <taxon>Porites</taxon>
    </lineage>
</organism>
<evidence type="ECO:0000313" key="1">
    <source>
        <dbReference type="EMBL" id="CAH3105405.1"/>
    </source>
</evidence>
<evidence type="ECO:0000313" key="2">
    <source>
        <dbReference type="Proteomes" id="UP001159405"/>
    </source>
</evidence>
<keyword evidence="2" id="KW-1185">Reference proteome</keyword>
<sequence length="263" mass="29941">MVPTSHGSYTENRGPGQPGYMWSNIRNELNGVEGFCGIYEFQVRGGTPSAVVYVGSTCPRQADGGQCRRLKNRIINYCRHGNHKAGLINYALSSGYELWVRYKQARSAEEAQAWENTLLAAQNWSAWKTAMVPLYDRINTVNRHQNQVGFIWKYILHDGNLPELCGIYEWRAIRRDQPNRVVYVGSTCTRCGNSYEPLQSRILGYCSHGNHKEALINDALTKGYTLEVRYKQAWNELLETWRMSYLTCLITLGMRGAMAGNLV</sequence>
<evidence type="ECO:0008006" key="3">
    <source>
        <dbReference type="Google" id="ProtNLM"/>
    </source>
</evidence>
<protein>
    <recommendedName>
        <fullName evidence="3">GIY-YIG domain-containing protein</fullName>
    </recommendedName>
</protein>
<proteinExistence type="predicted"/>
<reference evidence="1 2" key="1">
    <citation type="submission" date="2022-05" db="EMBL/GenBank/DDBJ databases">
        <authorList>
            <consortium name="Genoscope - CEA"/>
            <person name="William W."/>
        </authorList>
    </citation>
    <scope>NUCLEOTIDE SEQUENCE [LARGE SCALE GENOMIC DNA]</scope>
</reference>
<dbReference type="Proteomes" id="UP001159405">
    <property type="component" value="Unassembled WGS sequence"/>
</dbReference>
<dbReference type="EMBL" id="CALNXK010000018">
    <property type="protein sequence ID" value="CAH3105405.1"/>
    <property type="molecule type" value="Genomic_DNA"/>
</dbReference>